<dbReference type="PROSITE" id="PS50943">
    <property type="entry name" value="HTH_CROC1"/>
    <property type="match status" value="1"/>
</dbReference>
<feature type="domain" description="HTH cro/C1-type" evidence="1">
    <location>
        <begin position="12"/>
        <end position="64"/>
    </location>
</feature>
<sequence>MNLYRFGKEFSEIRRSNNISQQRLADTIQCSRKYISLIETGKVAPSTNMIVEMSKILGNDIIDLLKFSDYDDPDFMISTKKKVSLLINSCDYTGLNDQLTIMEHHTDFQTPQNEQYILYLKSICEMEINHDYYKSIDLIKESLFLKKNDDLLLFLHKNKLSSDKIRSYHSLAIIFHFINGYKYSIEILEYLLTHSNISSSLSNLSKVKMYNTLANTYILMDKHTNALNVINKALSIIDCMDLNVLSILHFNKAYILFKCNEIKNSKEYFVMTYYDYKNLNNQKLMKYLIHFAQNNCSIDITPYIL</sequence>
<dbReference type="SUPFAM" id="SSF47413">
    <property type="entry name" value="lambda repressor-like DNA-binding domains"/>
    <property type="match status" value="1"/>
</dbReference>
<dbReference type="SUPFAM" id="SSF48452">
    <property type="entry name" value="TPR-like"/>
    <property type="match status" value="1"/>
</dbReference>
<organism evidence="2 3">
    <name type="scientific">Vallitalea longa</name>
    <dbReference type="NCBI Taxonomy" id="2936439"/>
    <lineage>
        <taxon>Bacteria</taxon>
        <taxon>Bacillati</taxon>
        <taxon>Bacillota</taxon>
        <taxon>Clostridia</taxon>
        <taxon>Lachnospirales</taxon>
        <taxon>Vallitaleaceae</taxon>
        <taxon>Vallitalea</taxon>
    </lineage>
</organism>
<dbReference type="Pfam" id="PF01381">
    <property type="entry name" value="HTH_3"/>
    <property type="match status" value="1"/>
</dbReference>
<evidence type="ECO:0000313" key="3">
    <source>
        <dbReference type="Proteomes" id="UP001144256"/>
    </source>
</evidence>
<evidence type="ECO:0000313" key="2">
    <source>
        <dbReference type="EMBL" id="GKX28017.1"/>
    </source>
</evidence>
<dbReference type="InterPro" id="IPR010982">
    <property type="entry name" value="Lambda_DNA-bd_dom_sf"/>
</dbReference>
<protein>
    <recommendedName>
        <fullName evidence="1">HTH cro/C1-type domain-containing protein</fullName>
    </recommendedName>
</protein>
<dbReference type="SMART" id="SM00530">
    <property type="entry name" value="HTH_XRE"/>
    <property type="match status" value="1"/>
</dbReference>
<keyword evidence="3" id="KW-1185">Reference proteome</keyword>
<gene>
    <name evidence="2" type="ORF">SH1V18_04970</name>
</gene>
<dbReference type="InterPro" id="IPR001387">
    <property type="entry name" value="Cro/C1-type_HTH"/>
</dbReference>
<dbReference type="InterPro" id="IPR011990">
    <property type="entry name" value="TPR-like_helical_dom_sf"/>
</dbReference>
<name>A0A9W5Y7M6_9FIRM</name>
<accession>A0A9W5Y7M6</accession>
<dbReference type="InterPro" id="IPR019734">
    <property type="entry name" value="TPR_rpt"/>
</dbReference>
<dbReference type="CDD" id="cd00093">
    <property type="entry name" value="HTH_XRE"/>
    <property type="match status" value="1"/>
</dbReference>
<dbReference type="GO" id="GO:0003677">
    <property type="term" value="F:DNA binding"/>
    <property type="evidence" value="ECO:0007669"/>
    <property type="project" value="InterPro"/>
</dbReference>
<dbReference type="Pfam" id="PF13181">
    <property type="entry name" value="TPR_8"/>
    <property type="match status" value="1"/>
</dbReference>
<dbReference type="AlphaFoldDB" id="A0A9W5Y7M6"/>
<dbReference type="Gene3D" id="1.25.40.10">
    <property type="entry name" value="Tetratricopeptide repeat domain"/>
    <property type="match status" value="1"/>
</dbReference>
<proteinExistence type="predicted"/>
<dbReference type="RefSeq" id="WP_281811893.1">
    <property type="nucleotide sequence ID" value="NZ_BRLB01000001.1"/>
</dbReference>
<dbReference type="Proteomes" id="UP001144256">
    <property type="component" value="Unassembled WGS sequence"/>
</dbReference>
<dbReference type="EMBL" id="BRLB01000001">
    <property type="protein sequence ID" value="GKX28017.1"/>
    <property type="molecule type" value="Genomic_DNA"/>
</dbReference>
<reference evidence="2" key="1">
    <citation type="submission" date="2022-06" db="EMBL/GenBank/DDBJ databases">
        <title>Vallitalea longa sp. nov., an anaerobic bacterium isolated from marine sediment.</title>
        <authorList>
            <person name="Hirano S."/>
            <person name="Terahara T."/>
            <person name="Mori K."/>
            <person name="Hamada M."/>
            <person name="Matsumoto R."/>
            <person name="Kobayashi T."/>
        </authorList>
    </citation>
    <scope>NUCLEOTIDE SEQUENCE</scope>
    <source>
        <strain evidence="2">SH18-1</strain>
    </source>
</reference>
<evidence type="ECO:0000259" key="1">
    <source>
        <dbReference type="PROSITE" id="PS50943"/>
    </source>
</evidence>
<comment type="caution">
    <text evidence="2">The sequence shown here is derived from an EMBL/GenBank/DDBJ whole genome shotgun (WGS) entry which is preliminary data.</text>
</comment>